<gene>
    <name evidence="2" type="ORF">GCM10011282_15450</name>
</gene>
<evidence type="ECO:0000256" key="1">
    <source>
        <dbReference type="SAM" id="Phobius"/>
    </source>
</evidence>
<reference evidence="3" key="1">
    <citation type="journal article" date="2019" name="Int. J. Syst. Evol. Microbiol.">
        <title>The Global Catalogue of Microorganisms (GCM) 10K type strain sequencing project: providing services to taxonomists for standard genome sequencing and annotation.</title>
        <authorList>
            <consortium name="The Broad Institute Genomics Platform"/>
            <consortium name="The Broad Institute Genome Sequencing Center for Infectious Disease"/>
            <person name="Wu L."/>
            <person name="Ma J."/>
        </authorList>
    </citation>
    <scope>NUCLEOTIDE SEQUENCE [LARGE SCALE GENOMIC DNA]</scope>
    <source>
        <strain evidence="3">KCTC 23916</strain>
    </source>
</reference>
<dbReference type="Proteomes" id="UP000620127">
    <property type="component" value="Unassembled WGS sequence"/>
</dbReference>
<protein>
    <submittedName>
        <fullName evidence="2">Uncharacterized protein</fullName>
    </submittedName>
</protein>
<evidence type="ECO:0000313" key="3">
    <source>
        <dbReference type="Proteomes" id="UP000620127"/>
    </source>
</evidence>
<keyword evidence="1" id="KW-0472">Membrane</keyword>
<name>A0ABQ2XCG9_9BURK</name>
<keyword evidence="1" id="KW-1133">Transmembrane helix</keyword>
<keyword evidence="3" id="KW-1185">Reference proteome</keyword>
<keyword evidence="1" id="KW-0812">Transmembrane</keyword>
<dbReference type="EMBL" id="BMYT01000002">
    <property type="protein sequence ID" value="GGX10077.1"/>
    <property type="molecule type" value="Genomic_DNA"/>
</dbReference>
<feature type="transmembrane region" description="Helical" evidence="1">
    <location>
        <begin position="46"/>
        <end position="65"/>
    </location>
</feature>
<feature type="transmembrane region" description="Helical" evidence="1">
    <location>
        <begin position="14"/>
        <end position="34"/>
    </location>
</feature>
<dbReference type="RefSeq" id="WP_189345473.1">
    <property type="nucleotide sequence ID" value="NZ_BMYT01000002.1"/>
</dbReference>
<sequence>MMHSLISSMALETWQVALCLGVMLVVLFSTLMYWRRAKRSDALMHTAIIACAGICFCMMIIAPSLTLQSNPLRIDSAKSRHSMAQWVQQSQHADSYQIHGDGLRWAQWQDLPRLPMQITTTAVDPNSTKLDEVLDLDFPTQLTQGRVFQLSVQRQHVDGEWRLQLLAENQQVLAETRGREKRLSLQWLPPAVERLVLQAKILDQHGRVIEQGPIPLEVIAPQSLLVQARFAAPSFDAKVLNALLSQSQAKLDWQTKLGKTVTRFETAADVSTPTPTSSPTQASTAKPDLLIQDAAYFEQQNVRVRAQVLQQVAAGASLVILGANASDIGLWRRELDLRLQASDTSKEIIIDPLMSLSPTAWMPQVKSDANWYQAKGQSWMAQRAWGQGQIVWLGVADWHRYQISATNSLQVWWQTILDQAQVKKSLDWEVRSEPRMQIVGQRMRLCAQGLEQAELVLAGHEQGLPLLPVRDHADAQCTAFWPEKPAWLDWQARARTKSEVKSAAKLVQGKDTSTLAAGVVYVYQPEDWPAWQRAQARADTAAMLALAPVVADNTKVLRRSLPTWPWALGLLAAMLLLWWREQRDK</sequence>
<organism evidence="2 3">
    <name type="scientific">Undibacterium macrobrachii</name>
    <dbReference type="NCBI Taxonomy" id="1119058"/>
    <lineage>
        <taxon>Bacteria</taxon>
        <taxon>Pseudomonadati</taxon>
        <taxon>Pseudomonadota</taxon>
        <taxon>Betaproteobacteria</taxon>
        <taxon>Burkholderiales</taxon>
        <taxon>Oxalobacteraceae</taxon>
        <taxon>Undibacterium</taxon>
    </lineage>
</organism>
<feature type="transmembrane region" description="Helical" evidence="1">
    <location>
        <begin position="563"/>
        <end position="579"/>
    </location>
</feature>
<evidence type="ECO:0000313" key="2">
    <source>
        <dbReference type="EMBL" id="GGX10077.1"/>
    </source>
</evidence>
<accession>A0ABQ2XCG9</accession>
<proteinExistence type="predicted"/>
<comment type="caution">
    <text evidence="2">The sequence shown here is derived from an EMBL/GenBank/DDBJ whole genome shotgun (WGS) entry which is preliminary data.</text>
</comment>